<dbReference type="Gene3D" id="3.10.20.70">
    <property type="entry name" value="Glutamine synthetase, N-terminal domain"/>
    <property type="match status" value="1"/>
</dbReference>
<evidence type="ECO:0000256" key="8">
    <source>
        <dbReference type="ARBA" id="ARBA00022741"/>
    </source>
</evidence>
<proteinExistence type="inferred from homology"/>
<evidence type="ECO:0000256" key="10">
    <source>
        <dbReference type="ARBA" id="ARBA00049436"/>
    </source>
</evidence>
<evidence type="ECO:0000259" key="14">
    <source>
        <dbReference type="PROSITE" id="PS51986"/>
    </source>
</evidence>
<dbReference type="Proteomes" id="UP000663853">
    <property type="component" value="Unassembled WGS sequence"/>
</dbReference>
<keyword evidence="9 13" id="KW-0067">ATP-binding</keyword>
<evidence type="ECO:0000256" key="2">
    <source>
        <dbReference type="ARBA" id="ARBA00009897"/>
    </source>
</evidence>
<dbReference type="GO" id="GO:0005524">
    <property type="term" value="F:ATP binding"/>
    <property type="evidence" value="ECO:0007669"/>
    <property type="project" value="UniProtKB-KW"/>
</dbReference>
<dbReference type="Pfam" id="PF03951">
    <property type="entry name" value="Gln-synt_N"/>
    <property type="match status" value="1"/>
</dbReference>
<dbReference type="SMART" id="SM01230">
    <property type="entry name" value="Gln-synt_C"/>
    <property type="match status" value="1"/>
</dbReference>
<evidence type="ECO:0000256" key="1">
    <source>
        <dbReference type="ARBA" id="ARBA00004496"/>
    </source>
</evidence>
<evidence type="ECO:0000256" key="6">
    <source>
        <dbReference type="ARBA" id="ARBA00022490"/>
    </source>
</evidence>
<comment type="subunit">
    <text evidence="3">Homooctamer.</text>
</comment>
<dbReference type="PROSITE" id="PS00180">
    <property type="entry name" value="GLNA_1"/>
    <property type="match status" value="1"/>
</dbReference>
<evidence type="ECO:0000256" key="7">
    <source>
        <dbReference type="ARBA" id="ARBA00022598"/>
    </source>
</evidence>
<dbReference type="Pfam" id="PF00120">
    <property type="entry name" value="Gln-synt_C"/>
    <property type="match status" value="1"/>
</dbReference>
<name>A0A8H3HGJ8_9AGAM</name>
<dbReference type="PROSITE" id="PS51987">
    <property type="entry name" value="GS_CATALYTIC"/>
    <property type="match status" value="1"/>
</dbReference>
<dbReference type="InterPro" id="IPR027302">
    <property type="entry name" value="Gln_synth_N_conserv_site"/>
</dbReference>
<dbReference type="FunFam" id="3.10.20.70:FF:000004">
    <property type="entry name" value="Glutamine synthetase"/>
    <property type="match status" value="1"/>
</dbReference>
<dbReference type="Gene3D" id="3.30.590.10">
    <property type="entry name" value="Glutamine synthetase/guanido kinase, catalytic domain"/>
    <property type="match status" value="1"/>
</dbReference>
<feature type="domain" description="GS catalytic" evidence="15">
    <location>
        <begin position="250"/>
        <end position="495"/>
    </location>
</feature>
<evidence type="ECO:0000256" key="3">
    <source>
        <dbReference type="ARBA" id="ARBA00011823"/>
    </source>
</evidence>
<dbReference type="InterPro" id="IPR014746">
    <property type="entry name" value="Gln_synth/guanido_kin_cat_dom"/>
</dbReference>
<dbReference type="InterPro" id="IPR050292">
    <property type="entry name" value="Glutamine_Synthetase"/>
</dbReference>
<dbReference type="InterPro" id="IPR036651">
    <property type="entry name" value="Gln_synt_N_sf"/>
</dbReference>
<evidence type="ECO:0000256" key="9">
    <source>
        <dbReference type="ARBA" id="ARBA00022840"/>
    </source>
</evidence>
<dbReference type="AlphaFoldDB" id="A0A8H3HGJ8"/>
<evidence type="ECO:0000256" key="4">
    <source>
        <dbReference type="ARBA" id="ARBA00012937"/>
    </source>
</evidence>
<reference evidence="16" key="1">
    <citation type="submission" date="2021-01" db="EMBL/GenBank/DDBJ databases">
        <authorList>
            <person name="Kaushik A."/>
        </authorList>
    </citation>
    <scope>NUCLEOTIDE SEQUENCE</scope>
    <source>
        <strain evidence="16">AG6-10EEA</strain>
    </source>
</reference>
<dbReference type="InterPro" id="IPR008146">
    <property type="entry name" value="Gln_synth_cat_dom"/>
</dbReference>
<dbReference type="FunFam" id="3.30.590.10:FF:000004">
    <property type="entry name" value="Glutamine synthetase"/>
    <property type="match status" value="1"/>
</dbReference>
<dbReference type="PROSITE" id="PS51986">
    <property type="entry name" value="GS_BETA_GRASP"/>
    <property type="match status" value="1"/>
</dbReference>
<comment type="catalytic activity">
    <reaction evidence="10 13">
        <text>L-glutamate + NH4(+) + ATP = L-glutamine + ADP + phosphate + H(+)</text>
        <dbReference type="Rhea" id="RHEA:16169"/>
        <dbReference type="ChEBI" id="CHEBI:15378"/>
        <dbReference type="ChEBI" id="CHEBI:28938"/>
        <dbReference type="ChEBI" id="CHEBI:29985"/>
        <dbReference type="ChEBI" id="CHEBI:30616"/>
        <dbReference type="ChEBI" id="CHEBI:43474"/>
        <dbReference type="ChEBI" id="CHEBI:58359"/>
        <dbReference type="ChEBI" id="CHEBI:456216"/>
        <dbReference type="EC" id="6.3.1.2"/>
    </reaction>
</comment>
<dbReference type="GO" id="GO:0006542">
    <property type="term" value="P:glutamine biosynthetic process"/>
    <property type="evidence" value="ECO:0007669"/>
    <property type="project" value="InterPro"/>
</dbReference>
<sequence length="495" mass="55064">MVLRVLDDQERPTVAYKLRLIVQSQVEPSMPEKKRSKRGKDRSLYHWTYAQMEQSLAPVKNISASTFVFRPGIIDYLGGFDSVVALTELVLVPNAHEPHNSADGEKSRGNWWLCEGGPGVPIVNVRVPILSVALRPPATHDAMAGLYKPELLAPYLKLDQGDSIQAEYIWIDGDDGLRSKTMTVTKEVKSIDDLRIWDFDGSSTNQAPGHDSDVHLRPAAIFKDPFRGGKNILVLAETYNNDGTPNRTNYRHHAKKIMDLAKDEHPWFGLEQEYTLFDADGTPYGWPKGGFPGPQGPYYCGVGTGKVFARDLIEAHYRACLYAGIKISGINAEVMPSQWEFQVGPCEGIEMGDHLWMARFLLVRIAEEWGIKVSFHPKPLKGDWNGAGCHSNYSTLAMRSKGGMKAIEAAIEKLGKRHEDHIAVYGEDNDLRLTGRHETGHISSFSSGVANRGASIRIPRHVAAQGFGYLEDRRPASNVDPYRVTGIIVETTCLQ</sequence>
<keyword evidence="6" id="KW-0963">Cytoplasm</keyword>
<evidence type="ECO:0000256" key="11">
    <source>
        <dbReference type="PROSITE-ProRule" id="PRU01330"/>
    </source>
</evidence>
<dbReference type="InterPro" id="IPR027303">
    <property type="entry name" value="Gln_synth_gly_rich_site"/>
</dbReference>
<dbReference type="EC" id="6.3.1.2" evidence="4 13"/>
<keyword evidence="7 13" id="KW-0436">Ligase</keyword>
<dbReference type="GO" id="GO:0005737">
    <property type="term" value="C:cytoplasm"/>
    <property type="evidence" value="ECO:0007669"/>
    <property type="project" value="UniProtKB-SubCell"/>
</dbReference>
<evidence type="ECO:0000256" key="13">
    <source>
        <dbReference type="RuleBase" id="RU004356"/>
    </source>
</evidence>
<gene>
    <name evidence="16" type="ORF">RDB_LOCUS133696</name>
</gene>
<keyword evidence="8 13" id="KW-0547">Nucleotide-binding</keyword>
<dbReference type="InterPro" id="IPR008147">
    <property type="entry name" value="Gln_synt_N"/>
</dbReference>
<feature type="domain" description="GS beta-grasp" evidence="14">
    <location>
        <begin position="164"/>
        <end position="243"/>
    </location>
</feature>
<organism evidence="16 17">
    <name type="scientific">Rhizoctonia solani</name>
    <dbReference type="NCBI Taxonomy" id="456999"/>
    <lineage>
        <taxon>Eukaryota</taxon>
        <taxon>Fungi</taxon>
        <taxon>Dikarya</taxon>
        <taxon>Basidiomycota</taxon>
        <taxon>Agaricomycotina</taxon>
        <taxon>Agaricomycetes</taxon>
        <taxon>Cantharellales</taxon>
        <taxon>Ceratobasidiaceae</taxon>
        <taxon>Rhizoctonia</taxon>
    </lineage>
</organism>
<dbReference type="SUPFAM" id="SSF54368">
    <property type="entry name" value="Glutamine synthetase, N-terminal domain"/>
    <property type="match status" value="1"/>
</dbReference>
<dbReference type="PANTHER" id="PTHR20852">
    <property type="entry name" value="GLUTAMINE SYNTHETASE"/>
    <property type="match status" value="1"/>
</dbReference>
<comment type="subcellular location">
    <subcellularLocation>
        <location evidence="1">Cytoplasm</location>
    </subcellularLocation>
</comment>
<dbReference type="SUPFAM" id="SSF55931">
    <property type="entry name" value="Glutamine synthetase/guanido kinase"/>
    <property type="match status" value="1"/>
</dbReference>
<comment type="similarity">
    <text evidence="2 11 12">Belongs to the glutamine synthetase family.</text>
</comment>
<dbReference type="GO" id="GO:0004356">
    <property type="term" value="F:glutamine synthetase activity"/>
    <property type="evidence" value="ECO:0007669"/>
    <property type="project" value="UniProtKB-EC"/>
</dbReference>
<accession>A0A8H3HGJ8</accession>
<evidence type="ECO:0000313" key="16">
    <source>
        <dbReference type="EMBL" id="CAE6514147.1"/>
    </source>
</evidence>
<evidence type="ECO:0000259" key="15">
    <source>
        <dbReference type="PROSITE" id="PS51987"/>
    </source>
</evidence>
<evidence type="ECO:0000256" key="5">
    <source>
        <dbReference type="ARBA" id="ARBA00021364"/>
    </source>
</evidence>
<comment type="caution">
    <text evidence="16">The sequence shown here is derived from an EMBL/GenBank/DDBJ whole genome shotgun (WGS) entry which is preliminary data.</text>
</comment>
<dbReference type="PANTHER" id="PTHR20852:SF57">
    <property type="entry name" value="GLUTAMINE SYNTHETASE 2 CYTOPLASMIC"/>
    <property type="match status" value="1"/>
</dbReference>
<protein>
    <recommendedName>
        <fullName evidence="5 13">Glutamine synthetase</fullName>
        <ecNumber evidence="4 13">6.3.1.2</ecNumber>
    </recommendedName>
</protein>
<evidence type="ECO:0000256" key="12">
    <source>
        <dbReference type="RuleBase" id="RU000384"/>
    </source>
</evidence>
<evidence type="ECO:0000313" key="17">
    <source>
        <dbReference type="Proteomes" id="UP000663853"/>
    </source>
</evidence>
<dbReference type="PROSITE" id="PS00181">
    <property type="entry name" value="GLNA_ATP"/>
    <property type="match status" value="1"/>
</dbReference>
<dbReference type="EMBL" id="CAJMXA010003764">
    <property type="protein sequence ID" value="CAE6514147.1"/>
    <property type="molecule type" value="Genomic_DNA"/>
</dbReference>